<dbReference type="GO" id="GO:0051082">
    <property type="term" value="F:unfolded protein binding"/>
    <property type="evidence" value="ECO:0007669"/>
    <property type="project" value="TreeGrafter"/>
</dbReference>
<dbReference type="CDD" id="cd06257">
    <property type="entry name" value="DnaJ"/>
    <property type="match status" value="1"/>
</dbReference>
<comment type="caution">
    <text evidence="3">The sequence shown here is derived from an EMBL/GenBank/DDBJ whole genome shotgun (WGS) entry which is preliminary data.</text>
</comment>
<dbReference type="SUPFAM" id="SSF46565">
    <property type="entry name" value="Chaperone J-domain"/>
    <property type="match status" value="1"/>
</dbReference>
<gene>
    <name evidence="3" type="ORF">PGLA2088_LOCUS40199</name>
</gene>
<dbReference type="SMART" id="SM00271">
    <property type="entry name" value="DnaJ"/>
    <property type="match status" value="1"/>
</dbReference>
<dbReference type="PANTHER" id="PTHR43948:SF14">
    <property type="entry name" value="PROTEIN DNAJ, PUTATIVE-RELATED"/>
    <property type="match status" value="1"/>
</dbReference>
<dbReference type="AlphaFoldDB" id="A0A813KY44"/>
<feature type="domain" description="J" evidence="2">
    <location>
        <begin position="2"/>
        <end position="71"/>
    </location>
</feature>
<proteinExistence type="predicted"/>
<protein>
    <recommendedName>
        <fullName evidence="2">J domain-containing protein</fullName>
    </recommendedName>
</protein>
<dbReference type="GO" id="GO:0005634">
    <property type="term" value="C:nucleus"/>
    <property type="evidence" value="ECO:0007669"/>
    <property type="project" value="TreeGrafter"/>
</dbReference>
<organism evidence="3 4">
    <name type="scientific">Polarella glacialis</name>
    <name type="common">Dinoflagellate</name>
    <dbReference type="NCBI Taxonomy" id="89957"/>
    <lineage>
        <taxon>Eukaryota</taxon>
        <taxon>Sar</taxon>
        <taxon>Alveolata</taxon>
        <taxon>Dinophyceae</taxon>
        <taxon>Suessiales</taxon>
        <taxon>Suessiaceae</taxon>
        <taxon>Polarella</taxon>
    </lineage>
</organism>
<evidence type="ECO:0000256" key="1">
    <source>
        <dbReference type="SAM" id="MobiDB-lite"/>
    </source>
</evidence>
<dbReference type="PROSITE" id="PS50076">
    <property type="entry name" value="DNAJ_2"/>
    <property type="match status" value="1"/>
</dbReference>
<dbReference type="PROSITE" id="PS00636">
    <property type="entry name" value="DNAJ_1"/>
    <property type="match status" value="1"/>
</dbReference>
<dbReference type="InterPro" id="IPR018253">
    <property type="entry name" value="DnaJ_domain_CS"/>
</dbReference>
<dbReference type="PANTHER" id="PTHR43948">
    <property type="entry name" value="DNAJ HOMOLOG SUBFAMILY B"/>
    <property type="match status" value="1"/>
</dbReference>
<dbReference type="GO" id="GO:0051087">
    <property type="term" value="F:protein-folding chaperone binding"/>
    <property type="evidence" value="ECO:0007669"/>
    <property type="project" value="TreeGrafter"/>
</dbReference>
<dbReference type="GO" id="GO:0044183">
    <property type="term" value="F:protein folding chaperone"/>
    <property type="evidence" value="ECO:0007669"/>
    <property type="project" value="TreeGrafter"/>
</dbReference>
<dbReference type="Pfam" id="PF00226">
    <property type="entry name" value="DnaJ"/>
    <property type="match status" value="1"/>
</dbReference>
<reference evidence="3" key="1">
    <citation type="submission" date="2021-02" db="EMBL/GenBank/DDBJ databases">
        <authorList>
            <person name="Dougan E. K."/>
            <person name="Rhodes N."/>
            <person name="Thang M."/>
            <person name="Chan C."/>
        </authorList>
    </citation>
    <scope>NUCLEOTIDE SEQUENCE</scope>
</reference>
<dbReference type="PRINTS" id="PR00625">
    <property type="entry name" value="JDOMAIN"/>
</dbReference>
<evidence type="ECO:0000313" key="4">
    <source>
        <dbReference type="Proteomes" id="UP000626109"/>
    </source>
</evidence>
<evidence type="ECO:0000259" key="2">
    <source>
        <dbReference type="PROSITE" id="PS50076"/>
    </source>
</evidence>
<sequence length="143" mass="15815">VDPYAVLGLNRGGSLEPAALKKAYRQAALKWHPDKVAESQKEEAEQRFVEIAWAYEVLGDPARRGAYDKPGGHGEGMPPPRDFSMEKAAKVFKDVFGDTSNEYHDLINHLAVASAQGSQEEWRRHAQDLAKAMRTNKGGKPIS</sequence>
<dbReference type="EMBL" id="CAJNNW010033398">
    <property type="protein sequence ID" value="CAE8718667.1"/>
    <property type="molecule type" value="Genomic_DNA"/>
</dbReference>
<dbReference type="InterPro" id="IPR036869">
    <property type="entry name" value="J_dom_sf"/>
</dbReference>
<feature type="region of interest" description="Disordered" evidence="1">
    <location>
        <begin position="64"/>
        <end position="83"/>
    </location>
</feature>
<dbReference type="GO" id="GO:0005737">
    <property type="term" value="C:cytoplasm"/>
    <property type="evidence" value="ECO:0007669"/>
    <property type="project" value="TreeGrafter"/>
</dbReference>
<dbReference type="InterPro" id="IPR001623">
    <property type="entry name" value="DnaJ_domain"/>
</dbReference>
<feature type="non-terminal residue" evidence="3">
    <location>
        <position position="1"/>
    </location>
</feature>
<evidence type="ECO:0000313" key="3">
    <source>
        <dbReference type="EMBL" id="CAE8718667.1"/>
    </source>
</evidence>
<accession>A0A813KY44</accession>
<dbReference type="Gene3D" id="1.10.287.110">
    <property type="entry name" value="DnaJ domain"/>
    <property type="match status" value="1"/>
</dbReference>
<dbReference type="Proteomes" id="UP000626109">
    <property type="component" value="Unassembled WGS sequence"/>
</dbReference>
<name>A0A813KY44_POLGL</name>
<feature type="non-terminal residue" evidence="3">
    <location>
        <position position="143"/>
    </location>
</feature>